<dbReference type="InterPro" id="IPR036249">
    <property type="entry name" value="Thioredoxin-like_sf"/>
</dbReference>
<dbReference type="InterPro" id="IPR045108">
    <property type="entry name" value="TXNDC17-like"/>
</dbReference>
<proteinExistence type="inferred from homology"/>
<dbReference type="SUPFAM" id="SSF52833">
    <property type="entry name" value="Thioredoxin-like"/>
    <property type="match status" value="1"/>
</dbReference>
<dbReference type="STRING" id="321146.A0A139H762"/>
<evidence type="ECO:0000313" key="4">
    <source>
        <dbReference type="Proteomes" id="UP000070133"/>
    </source>
</evidence>
<evidence type="ECO:0000259" key="2">
    <source>
        <dbReference type="Pfam" id="PF06110"/>
    </source>
</evidence>
<dbReference type="GO" id="GO:0047134">
    <property type="term" value="F:protein-disulfide reductase [NAD(P)H] activity"/>
    <property type="evidence" value="ECO:0007669"/>
    <property type="project" value="InterPro"/>
</dbReference>
<dbReference type="PANTHER" id="PTHR12452:SF0">
    <property type="entry name" value="THIOREDOXIN DOMAIN-CONTAINING PROTEIN 17"/>
    <property type="match status" value="1"/>
</dbReference>
<dbReference type="PANTHER" id="PTHR12452">
    <property type="entry name" value="42-9-9 PROTEIN-RELATED"/>
    <property type="match status" value="1"/>
</dbReference>
<dbReference type="Pfam" id="PF06110">
    <property type="entry name" value="TXD17-like_Trx"/>
    <property type="match status" value="1"/>
</dbReference>
<dbReference type="EMBL" id="LFZN01000118">
    <property type="protein sequence ID" value="KXS98252.1"/>
    <property type="molecule type" value="Genomic_DNA"/>
</dbReference>
<name>A0A139H762_9PEZI</name>
<evidence type="ECO:0000256" key="1">
    <source>
        <dbReference type="ARBA" id="ARBA00008987"/>
    </source>
</evidence>
<keyword evidence="4" id="KW-1185">Reference proteome</keyword>
<feature type="domain" description="Thioredoxin" evidence="2">
    <location>
        <begin position="22"/>
        <end position="101"/>
    </location>
</feature>
<dbReference type="Gene3D" id="3.40.30.10">
    <property type="entry name" value="Glutaredoxin"/>
    <property type="match status" value="1"/>
</dbReference>
<comment type="similarity">
    <text evidence="1">Belongs to the thioredoxin family.</text>
</comment>
<evidence type="ECO:0000313" key="3">
    <source>
        <dbReference type="EMBL" id="KXS98252.1"/>
    </source>
</evidence>
<accession>A0A139H762</accession>
<protein>
    <recommendedName>
        <fullName evidence="2">Thioredoxin domain-containing protein</fullName>
    </recommendedName>
</protein>
<sequence length="146" mass="17068">MPFTHFTGQDYEGMQALRIPQDGALYFVFISSNDPHTGQPWCPDVRLALPSLETTFFHKDLWAVFVRVGQPEEWRDANNPWRQDPWRIINIPTVARYERNAAGEVKEVGRLIERNILEEWRLQQLVWRKNDQGIYANDQGVQSPSS</sequence>
<dbReference type="OrthoDB" id="78947at2759"/>
<reference evidence="3 4" key="1">
    <citation type="submission" date="2015-07" db="EMBL/GenBank/DDBJ databases">
        <title>Comparative genomics of the Sigatoka disease complex on banana suggests a link between parallel evolutionary changes in Pseudocercospora fijiensis and Pseudocercospora eumusae and increased virulence on the banana host.</title>
        <authorList>
            <person name="Chang T.-C."/>
            <person name="Salvucci A."/>
            <person name="Crous P.W."/>
            <person name="Stergiopoulos I."/>
        </authorList>
    </citation>
    <scope>NUCLEOTIDE SEQUENCE [LARGE SCALE GENOMIC DNA]</scope>
    <source>
        <strain evidence="3 4">CBS 114824</strain>
    </source>
</reference>
<dbReference type="AlphaFoldDB" id="A0A139H762"/>
<dbReference type="Proteomes" id="UP000070133">
    <property type="component" value="Unassembled WGS sequence"/>
</dbReference>
<gene>
    <name evidence="3" type="ORF">AC578_6283</name>
</gene>
<comment type="caution">
    <text evidence="3">The sequence shown here is derived from an EMBL/GenBank/DDBJ whole genome shotgun (WGS) entry which is preliminary data.</text>
</comment>
<organism evidence="3 4">
    <name type="scientific">Pseudocercospora eumusae</name>
    <dbReference type="NCBI Taxonomy" id="321146"/>
    <lineage>
        <taxon>Eukaryota</taxon>
        <taxon>Fungi</taxon>
        <taxon>Dikarya</taxon>
        <taxon>Ascomycota</taxon>
        <taxon>Pezizomycotina</taxon>
        <taxon>Dothideomycetes</taxon>
        <taxon>Dothideomycetidae</taxon>
        <taxon>Mycosphaerellales</taxon>
        <taxon>Mycosphaerellaceae</taxon>
        <taxon>Pseudocercospora</taxon>
    </lineage>
</organism>
<dbReference type="GO" id="GO:0005829">
    <property type="term" value="C:cytosol"/>
    <property type="evidence" value="ECO:0007669"/>
    <property type="project" value="TreeGrafter"/>
</dbReference>
<dbReference type="InterPro" id="IPR010357">
    <property type="entry name" value="TXNDC17_dom"/>
</dbReference>